<reference evidence="2 3" key="1">
    <citation type="journal article" date="2004" name="Genome Res.">
        <title>Genome sequence of Haloarcula marismortui: a halophilic archaeon from the Dead Sea.</title>
        <authorList>
            <person name="Baliga N.S."/>
            <person name="Bonneau R."/>
            <person name="Facciotti M.T."/>
            <person name="Pan M."/>
            <person name="Glusman G."/>
            <person name="Deutsch E.W."/>
            <person name="Shannon P."/>
            <person name="Chiu Y."/>
            <person name="Weng R.S."/>
            <person name="Gan R.R."/>
            <person name="Hung P."/>
            <person name="Date S.V."/>
            <person name="Marcotte E."/>
            <person name="Hood L."/>
            <person name="Ng W.V."/>
        </authorList>
    </citation>
    <scope>NUCLEOTIDE SEQUENCE [LARGE SCALE GENOMIC DNA]</scope>
    <source>
        <strain evidence="3">ATCC 43049 / DSM 3752 / JCM 8966 / VKM B-1809</strain>
        <plasmid evidence="3">Plasmid pNG700</plasmid>
    </source>
</reference>
<feature type="transmembrane region" description="Helical" evidence="1">
    <location>
        <begin position="205"/>
        <end position="220"/>
    </location>
</feature>
<feature type="transmembrane region" description="Helical" evidence="1">
    <location>
        <begin position="346"/>
        <end position="364"/>
    </location>
</feature>
<dbReference type="AlphaFoldDB" id="Q5V6X4"/>
<evidence type="ECO:0000313" key="2">
    <source>
        <dbReference type="EMBL" id="AAV44728.1"/>
    </source>
</evidence>
<dbReference type="Proteomes" id="UP000001169">
    <property type="component" value="Plasmid pNG700"/>
</dbReference>
<proteinExistence type="predicted"/>
<feature type="transmembrane region" description="Helical" evidence="1">
    <location>
        <begin position="376"/>
        <end position="394"/>
    </location>
</feature>
<keyword evidence="1" id="KW-1133">Transmembrane helix</keyword>
<feature type="transmembrane region" description="Helical" evidence="1">
    <location>
        <begin position="279"/>
        <end position="298"/>
    </location>
</feature>
<keyword evidence="2" id="KW-0614">Plasmid</keyword>
<keyword evidence="1" id="KW-0812">Transmembrane</keyword>
<feature type="transmembrane region" description="Helical" evidence="1">
    <location>
        <begin position="84"/>
        <end position="103"/>
    </location>
</feature>
<gene>
    <name evidence="2" type="ordered locus">pNG7004</name>
</gene>
<feature type="transmembrane region" description="Helical" evidence="1">
    <location>
        <begin position="50"/>
        <end position="72"/>
    </location>
</feature>
<dbReference type="PATRIC" id="fig|272569.17.peg.464"/>
<keyword evidence="3" id="KW-1185">Reference proteome</keyword>
<dbReference type="KEGG" id="hma:pNG7004"/>
<evidence type="ECO:0000256" key="1">
    <source>
        <dbReference type="SAM" id="Phobius"/>
    </source>
</evidence>
<accession>Q5V6X4</accession>
<feature type="transmembrane region" description="Helical" evidence="1">
    <location>
        <begin position="150"/>
        <end position="171"/>
    </location>
</feature>
<evidence type="ECO:0008006" key="4">
    <source>
        <dbReference type="Google" id="ProtNLM"/>
    </source>
</evidence>
<dbReference type="HOGENOM" id="CLU_031443_0_0_2"/>
<feature type="transmembrane region" description="Helical" evidence="1">
    <location>
        <begin position="406"/>
        <end position="423"/>
    </location>
</feature>
<dbReference type="EnsemblBacteria" id="AAV44728">
    <property type="protein sequence ID" value="AAV44728"/>
    <property type="gene ID" value="pNG7004"/>
</dbReference>
<sequence length="606" mass="67978">MFHGATSMSRARHLELLTLLGTGLLMIAVAVVSAMPSATKYEISIYGTLPSYFWVSIVGALFVGGLVILLSAAEPADTTWRPALVLMVLSNLILFLMPFLRGYQMYGREDPMSHLGYMRDFVVTGEIGANIYPPAHVLAVTVSNATGLDWTTVVMVLSPMFSLLYYGAMFYLLRTVFDSRRQMLFGLPFVMLPVLRFAHLGFRPFALSIMLIPFSLYLLFKSDQSATPVTRAAFVIALFAQTFYHPLTALFVIGVFVLYRGSNHIPSMDGTLPTTKNLFSLSVALFAVWYTQYAGILLRFKRIYATLFGVNQGEPPVAAYQSTIQESSPALIDILRVITFKYGVEFMLFGLGFAFTVAAAFLVWKSRYTPTPHLGMLIGTVVVFSFGGLLFLVSDLIVPPNRPFQIAKIGAIILVGQLLYVGWRKIDWSERRIGRTGGFWPAAVVILLLLASLSTFSVYKSPLSSERNPQVTEMELEGSAWLMGHGEATENLDRFGITFHRHHDYRNGVQTPDNFDEGTPPSHFNYTTRQYLGSSYESDHYLTITRKGRITYPELFPGYRDRWRYTPGDFDQLERDQTVNRLYDNGDYTQYLVNATATDRATTGPN</sequence>
<organism evidence="2 3">
    <name type="scientific">Haloarcula marismortui (strain ATCC 43049 / DSM 3752 / JCM 8966 / VKM B-1809)</name>
    <name type="common">Halobacterium marismortui</name>
    <dbReference type="NCBI Taxonomy" id="272569"/>
    <lineage>
        <taxon>Archaea</taxon>
        <taxon>Methanobacteriati</taxon>
        <taxon>Methanobacteriota</taxon>
        <taxon>Stenosarchaea group</taxon>
        <taxon>Halobacteria</taxon>
        <taxon>Halobacteriales</taxon>
        <taxon>Haloarculaceae</taxon>
        <taxon>Haloarcula</taxon>
    </lineage>
</organism>
<evidence type="ECO:0000313" key="3">
    <source>
        <dbReference type="Proteomes" id="UP000001169"/>
    </source>
</evidence>
<feature type="transmembrane region" description="Helical" evidence="1">
    <location>
        <begin position="438"/>
        <end position="459"/>
    </location>
</feature>
<keyword evidence="1" id="KW-0472">Membrane</keyword>
<protein>
    <recommendedName>
        <fullName evidence="4">DUF2206 domain-containing protein</fullName>
    </recommendedName>
</protein>
<feature type="transmembrane region" description="Helical" evidence="1">
    <location>
        <begin position="232"/>
        <end position="259"/>
    </location>
</feature>
<dbReference type="EMBL" id="AY596296">
    <property type="protein sequence ID" value="AAV44728.1"/>
    <property type="molecule type" value="Genomic_DNA"/>
</dbReference>
<geneLocation type="plasmid" evidence="2 3">
    <name>pNG700</name>
</geneLocation>
<name>Q5V6X4_HALMA</name>